<evidence type="ECO:0000313" key="6">
    <source>
        <dbReference type="Proteomes" id="UP001652640"/>
    </source>
</evidence>
<evidence type="ECO:0000313" key="7">
    <source>
        <dbReference type="RefSeq" id="XP_070319309.1"/>
    </source>
</evidence>
<gene>
    <name evidence="7 8 9" type="primary">LOC110124748</name>
</gene>
<evidence type="ECO:0000256" key="4">
    <source>
        <dbReference type="ARBA" id="ARBA00023212"/>
    </source>
</evidence>
<dbReference type="RefSeq" id="XP_070319311.1">
    <property type="nucleotide sequence ID" value="XM_070463210.1"/>
</dbReference>
<comment type="subcellular location">
    <subcellularLocation>
        <location evidence="1">Cytoplasm</location>
        <location evidence="1">Cytoskeleton</location>
        <location evidence="1">Microtubule organizing center</location>
        <location evidence="1">Centrosome</location>
    </subcellularLocation>
</comment>
<sequence>MGDGRGFAFPEQIISLWAQEGVHNGREVLQSLDFSVDEKVNLLELTWALEKEVMMVGGVTQQAALACYRQELSFCQEQVEQMARERDKARQDLEKAEQRNLEFVKETDDLHSALEQLAEEKVRTCRTTTMSCRLPCKACRHRRPRVGTATCPWDTAREAPSRSWVIPPQRV</sequence>
<accession>A0ABM4HUR2</accession>
<evidence type="ECO:0000256" key="1">
    <source>
        <dbReference type="ARBA" id="ARBA00004300"/>
    </source>
</evidence>
<evidence type="ECO:0000256" key="2">
    <source>
        <dbReference type="ARBA" id="ARBA00022490"/>
    </source>
</evidence>
<dbReference type="PANTHER" id="PTHR18905:SF12">
    <property type="entry name" value="NINEIN-LIKE PROTEIN"/>
    <property type="match status" value="1"/>
</dbReference>
<keyword evidence="4" id="KW-0206">Cytoskeleton</keyword>
<evidence type="ECO:0000313" key="9">
    <source>
        <dbReference type="RefSeq" id="XP_070319311.1"/>
    </source>
</evidence>
<dbReference type="Proteomes" id="UP001652640">
    <property type="component" value="Unplaced"/>
</dbReference>
<keyword evidence="5" id="KW-0175">Coiled coil</keyword>
<reference evidence="7 8" key="1">
    <citation type="submission" date="2025-05" db="UniProtKB">
        <authorList>
            <consortium name="RefSeq"/>
        </authorList>
    </citation>
    <scope>IDENTIFICATION</scope>
    <source>
        <tissue evidence="7 8">Tongue muscle</tissue>
    </source>
</reference>
<dbReference type="RefSeq" id="XP_070319309.1">
    <property type="nucleotide sequence ID" value="XM_070463208.1"/>
</dbReference>
<dbReference type="RefSeq" id="XP_070319310.1">
    <property type="nucleotide sequence ID" value="XM_070463209.1"/>
</dbReference>
<keyword evidence="3" id="KW-0597">Phosphoprotein</keyword>
<dbReference type="PANTHER" id="PTHR18905">
    <property type="entry name" value="NINEIN"/>
    <property type="match status" value="1"/>
</dbReference>
<feature type="coiled-coil region" evidence="5">
    <location>
        <begin position="65"/>
        <end position="106"/>
    </location>
</feature>
<organism evidence="6 8">
    <name type="scientific">Odocoileus virginianus</name>
    <name type="common">White-tailed deer</name>
    <dbReference type="NCBI Taxonomy" id="9874"/>
    <lineage>
        <taxon>Eukaryota</taxon>
        <taxon>Metazoa</taxon>
        <taxon>Chordata</taxon>
        <taxon>Craniata</taxon>
        <taxon>Vertebrata</taxon>
        <taxon>Euteleostomi</taxon>
        <taxon>Mammalia</taxon>
        <taxon>Eutheria</taxon>
        <taxon>Laurasiatheria</taxon>
        <taxon>Artiodactyla</taxon>
        <taxon>Ruminantia</taxon>
        <taxon>Pecora</taxon>
        <taxon>Cervidae</taxon>
        <taxon>Odocoileinae</taxon>
        <taxon>Odocoileus</taxon>
    </lineage>
</organism>
<keyword evidence="2" id="KW-0963">Cytoplasm</keyword>
<evidence type="ECO:0000256" key="3">
    <source>
        <dbReference type="ARBA" id="ARBA00022553"/>
    </source>
</evidence>
<evidence type="ECO:0000313" key="8">
    <source>
        <dbReference type="RefSeq" id="XP_070319310.1"/>
    </source>
</evidence>
<keyword evidence="6" id="KW-1185">Reference proteome</keyword>
<dbReference type="GeneID" id="110124748"/>
<name>A0ABM4HUR2_ODOVR</name>
<evidence type="ECO:0000256" key="5">
    <source>
        <dbReference type="SAM" id="Coils"/>
    </source>
</evidence>
<protein>
    <submittedName>
        <fullName evidence="7 8">Ninein-like protein isoform X6</fullName>
    </submittedName>
</protein>
<proteinExistence type="predicted"/>